<evidence type="ECO:0000256" key="1">
    <source>
        <dbReference type="SAM" id="Phobius"/>
    </source>
</evidence>
<protein>
    <recommendedName>
        <fullName evidence="2">DUF6868 domain-containing protein</fullName>
    </recommendedName>
</protein>
<dbReference type="InterPro" id="IPR049220">
    <property type="entry name" value="DUF6868"/>
</dbReference>
<gene>
    <name evidence="3" type="ORF">EPA86_09610</name>
</gene>
<evidence type="ECO:0000313" key="3">
    <source>
        <dbReference type="EMBL" id="TPH15068.1"/>
    </source>
</evidence>
<name>A0A502KTW8_9GAMM</name>
<feature type="transmembrane region" description="Helical" evidence="1">
    <location>
        <begin position="55"/>
        <end position="77"/>
    </location>
</feature>
<proteinExistence type="predicted"/>
<dbReference type="EMBL" id="SAWY01000020">
    <property type="protein sequence ID" value="TPH15068.1"/>
    <property type="molecule type" value="Genomic_DNA"/>
</dbReference>
<evidence type="ECO:0000313" key="4">
    <source>
        <dbReference type="Proteomes" id="UP000315303"/>
    </source>
</evidence>
<reference evidence="3 4" key="1">
    <citation type="submission" date="2019-01" db="EMBL/GenBank/DDBJ databases">
        <title>Litorilituus lipolytica sp. nov., isolated from intertidal sand of the Yellow Sea in China.</title>
        <authorList>
            <person name="Liu A."/>
        </authorList>
    </citation>
    <scope>NUCLEOTIDE SEQUENCE [LARGE SCALE GENOMIC DNA]</scope>
    <source>
        <strain evidence="3 4">RZ04</strain>
    </source>
</reference>
<accession>A0A502KTW8</accession>
<keyword evidence="1" id="KW-0472">Membrane</keyword>
<dbReference type="OrthoDB" id="5918912at2"/>
<dbReference type="Pfam" id="PF21742">
    <property type="entry name" value="DUF6868"/>
    <property type="match status" value="1"/>
</dbReference>
<dbReference type="Proteomes" id="UP000315303">
    <property type="component" value="Unassembled WGS sequence"/>
</dbReference>
<sequence length="82" mass="9398">MMTSNELITFFGCSAIINIIILLFTTFMLTLFKGFIVSTHSKLLGVPKNELPALYFKYLAHYKIAIIMLNIVPYITLKLMYS</sequence>
<keyword evidence="1" id="KW-1133">Transmembrane helix</keyword>
<feature type="transmembrane region" description="Helical" evidence="1">
    <location>
        <begin position="7"/>
        <end position="35"/>
    </location>
</feature>
<organism evidence="3 4">
    <name type="scientific">Litorilituus lipolyticus</name>
    <dbReference type="NCBI Taxonomy" id="2491017"/>
    <lineage>
        <taxon>Bacteria</taxon>
        <taxon>Pseudomonadati</taxon>
        <taxon>Pseudomonadota</taxon>
        <taxon>Gammaproteobacteria</taxon>
        <taxon>Alteromonadales</taxon>
        <taxon>Colwelliaceae</taxon>
        <taxon>Litorilituus</taxon>
    </lineage>
</organism>
<comment type="caution">
    <text evidence="3">The sequence shown here is derived from an EMBL/GenBank/DDBJ whole genome shotgun (WGS) entry which is preliminary data.</text>
</comment>
<keyword evidence="4" id="KW-1185">Reference proteome</keyword>
<keyword evidence="1" id="KW-0812">Transmembrane</keyword>
<feature type="domain" description="DUF6868" evidence="2">
    <location>
        <begin position="2"/>
        <end position="80"/>
    </location>
</feature>
<dbReference type="AlphaFoldDB" id="A0A502KTW8"/>
<evidence type="ECO:0000259" key="2">
    <source>
        <dbReference type="Pfam" id="PF21742"/>
    </source>
</evidence>